<dbReference type="NCBIfam" id="TIGR04245">
    <property type="entry name" value="nodulat_NodA"/>
    <property type="match status" value="1"/>
</dbReference>
<dbReference type="InterPro" id="IPR020567">
    <property type="entry name" value="Nodulation_prot_NodA_CS"/>
</dbReference>
<evidence type="ECO:0000313" key="10">
    <source>
        <dbReference type="EMBL" id="SPD69476.1"/>
    </source>
</evidence>
<evidence type="ECO:0000256" key="6">
    <source>
        <dbReference type="HAMAP-Rule" id="MF_00084"/>
    </source>
</evidence>
<dbReference type="OMA" id="FPIGRPM"/>
<dbReference type="EMBL" id="OFSN01000041">
    <property type="protein sequence ID" value="SOY77781.1"/>
    <property type="molecule type" value="Genomic_DNA"/>
</dbReference>
<keyword evidence="10" id="KW-0614">Plasmid</keyword>
<dbReference type="GO" id="GO:0005829">
    <property type="term" value="C:cytosol"/>
    <property type="evidence" value="ECO:0007669"/>
    <property type="project" value="InterPro"/>
</dbReference>
<evidence type="ECO:0000313" key="9">
    <source>
        <dbReference type="EMBL" id="SPC25130.1"/>
    </source>
</evidence>
<dbReference type="PROSITE" id="PS01349">
    <property type="entry name" value="NODA"/>
    <property type="match status" value="1"/>
</dbReference>
<evidence type="ECO:0000313" key="11">
    <source>
        <dbReference type="Proteomes" id="UP000254259"/>
    </source>
</evidence>
<dbReference type="Proteomes" id="UP000256297">
    <property type="component" value="Plasmid CBM2589_p"/>
</dbReference>
<dbReference type="EMBL" id="LT984815">
    <property type="protein sequence ID" value="SPD69476.1"/>
    <property type="molecule type" value="Genomic_DNA"/>
</dbReference>
<dbReference type="NCBIfam" id="NF001974">
    <property type="entry name" value="PRK00756.1"/>
    <property type="match status" value="1"/>
</dbReference>
<evidence type="ECO:0000313" key="7">
    <source>
        <dbReference type="EMBL" id="SOY75729.1"/>
    </source>
</evidence>
<dbReference type="GeneID" id="31819333"/>
<accession>A0A375F8Q9</accession>
<keyword evidence="3 6" id="KW-0536">Nodulation</keyword>
<geneLocation type="plasmid" evidence="12">
    <name>cbm2589_p</name>
</geneLocation>
<sequence length="197" mass="21990">MSSPKVQWKLRWENDLELSDHLELAEFFKATYGPTGPFNAKPFSGGRSWAGARPELRAIAYDSQGIAAHMGALRRFIKVNSADVLVAELGLYGVRPDLEGFGISHSIRAMYPVLQELRIPFAFGTVRHELKTHFSRLCRHGLGTIIEGIRVRSTLSNVHLDLPSTRVEDVLVVVMPINSSLQEWPSGETIERNGPEL</sequence>
<dbReference type="HAMAP" id="MF_00084">
    <property type="entry name" value="NodA"/>
    <property type="match status" value="1"/>
</dbReference>
<dbReference type="EMBL" id="OFSP01000053">
    <property type="protein sequence ID" value="SOY75729.1"/>
    <property type="molecule type" value="Genomic_DNA"/>
</dbReference>
<dbReference type="Proteomes" id="UP000257016">
    <property type="component" value="Unassembled WGS sequence"/>
</dbReference>
<organism evidence="8">
    <name type="scientific">Cupriavidus taiwanensis</name>
    <dbReference type="NCBI Taxonomy" id="164546"/>
    <lineage>
        <taxon>Bacteria</taxon>
        <taxon>Pseudomonadati</taxon>
        <taxon>Pseudomonadota</taxon>
        <taxon>Betaproteobacteria</taxon>
        <taxon>Burkholderiales</taxon>
        <taxon>Burkholderiaceae</taxon>
        <taxon>Cupriavidus</taxon>
    </lineage>
</organism>
<evidence type="ECO:0000256" key="3">
    <source>
        <dbReference type="ARBA" id="ARBA00022458"/>
    </source>
</evidence>
<dbReference type="RefSeq" id="WP_012354661.1">
    <property type="nucleotide sequence ID" value="NZ_CBCRZP010000064.1"/>
</dbReference>
<evidence type="ECO:0000256" key="1">
    <source>
        <dbReference type="ARBA" id="ARBA00010227"/>
    </source>
</evidence>
<dbReference type="EC" id="2.3.1.-" evidence="6"/>
<evidence type="ECO:0000256" key="5">
    <source>
        <dbReference type="ARBA" id="ARBA00022679"/>
    </source>
</evidence>
<evidence type="ECO:0000313" key="12">
    <source>
        <dbReference type="Proteomes" id="UP000256297"/>
    </source>
</evidence>
<dbReference type="Pfam" id="PF02474">
    <property type="entry name" value="NodA"/>
    <property type="match status" value="1"/>
</dbReference>
<dbReference type="EMBL" id="OGUU01000018">
    <property type="protein sequence ID" value="SPC25130.1"/>
    <property type="molecule type" value="Genomic_DNA"/>
</dbReference>
<protein>
    <recommendedName>
        <fullName evidence="2 6">Nodulation protein A</fullName>
        <ecNumber evidence="6">2.3.1.-</ecNumber>
    </recommendedName>
</protein>
<gene>
    <name evidence="6 8" type="primary">nodA</name>
    <name evidence="8" type="ORF">CBM2586_P210008</name>
    <name evidence="7" type="ORF">CBM2589_P210007</name>
    <name evidence="9" type="ORF">CBM2594_P130006</name>
    <name evidence="10" type="ORF">CBM2636_P20163</name>
</gene>
<evidence type="ECO:0000256" key="4">
    <source>
        <dbReference type="ARBA" id="ARBA00022490"/>
    </source>
</evidence>
<reference evidence="11 12" key="1">
    <citation type="submission" date="2018-01" db="EMBL/GenBank/DDBJ databases">
        <authorList>
            <person name="Clerissi C."/>
        </authorList>
    </citation>
    <scope>NUCLEOTIDE SEQUENCE</scope>
    <source>
        <strain evidence="8">Cupriavidus taiwanensis LMG 19430</strain>
        <strain evidence="7">Cupriavidus taiwanensis STM 3521</strain>
        <strain evidence="9">Cupriavidus taiwanensis STM 6021</strain>
        <strain evidence="10">Cupriavidus taiwanensis SWF 66322</strain>
        <plasmid evidence="12">cbm2589_p</plasmid>
        <plasmid evidence="11">cbm2636p</plasmid>
        <plasmid evidence="10">CBM2636p</plasmid>
    </source>
</reference>
<keyword evidence="4 6" id="KW-0963">Cytoplasm</keyword>
<proteinExistence type="inferred from homology"/>
<dbReference type="InterPro" id="IPR003484">
    <property type="entry name" value="NodA"/>
</dbReference>
<geneLocation type="plasmid" evidence="11">
    <name>cbm2636p</name>
</geneLocation>
<comment type="similarity">
    <text evidence="1 6">Belongs to the NodA family.</text>
</comment>
<geneLocation type="plasmid" evidence="10">
    <name>CBM2636p</name>
</geneLocation>
<name>A0A375F8Q9_9BURK</name>
<dbReference type="GO" id="GO:0016746">
    <property type="term" value="F:acyltransferase activity"/>
    <property type="evidence" value="ECO:0007669"/>
    <property type="project" value="UniProtKB-UniRule"/>
</dbReference>
<evidence type="ECO:0000313" key="8">
    <source>
        <dbReference type="EMBL" id="SOY77781.1"/>
    </source>
</evidence>
<dbReference type="Proteomes" id="UP000257139">
    <property type="component" value="Plasmid CBM2594_p"/>
</dbReference>
<comment type="subcellular location">
    <subcellularLocation>
        <location evidence="6">Cytoplasm</location>
    </subcellularLocation>
</comment>
<evidence type="ECO:0000256" key="2">
    <source>
        <dbReference type="ARBA" id="ARBA00014632"/>
    </source>
</evidence>
<dbReference type="AlphaFoldDB" id="A0A375F8Q9"/>
<keyword evidence="6 8" id="KW-0012">Acyltransferase</keyword>
<keyword evidence="5 6" id="KW-0808">Transferase</keyword>
<comment type="function">
    <text evidence="6">N-acyltransferase required for nodulation. Acts in the production of a small, heat-stable compound (Nod) that stimulates mitosis in various plant protoplasts.</text>
</comment>
<dbReference type="Proteomes" id="UP000254259">
    <property type="component" value="Plasmid CBM2636p"/>
</dbReference>